<dbReference type="EMBL" id="AMCI01005388">
    <property type="protein sequence ID" value="EJW96230.1"/>
    <property type="molecule type" value="Genomic_DNA"/>
</dbReference>
<dbReference type="AlphaFoldDB" id="J9C8L1"/>
<dbReference type="SMART" id="SM00729">
    <property type="entry name" value="Elp3"/>
    <property type="match status" value="1"/>
</dbReference>
<dbReference type="CDD" id="cd00610">
    <property type="entry name" value="OAT_like"/>
    <property type="match status" value="1"/>
</dbReference>
<dbReference type="Gene3D" id="3.40.640.10">
    <property type="entry name" value="Type I PLP-dependent aspartate aminotransferase-like (Major domain)"/>
    <property type="match status" value="1"/>
</dbReference>
<evidence type="ECO:0000256" key="13">
    <source>
        <dbReference type="ARBA" id="ARBA00022714"/>
    </source>
</evidence>
<comment type="cofactor">
    <cofactor evidence="2">
        <name>[4Fe-4S] cluster</name>
        <dbReference type="ChEBI" id="CHEBI:49883"/>
    </cofactor>
</comment>
<comment type="subunit">
    <text evidence="7">Homodimer.</text>
</comment>
<dbReference type="InterPro" id="IPR002684">
    <property type="entry name" value="Biotin_synth/BioAB"/>
</dbReference>
<comment type="similarity">
    <text evidence="6">In the C-terminal section; belongs to the class-III pyridoxal-phosphate-dependent aminotransferase family. BioA subfamily.</text>
</comment>
<keyword evidence="16" id="KW-0663">Pyridoxal phosphate</keyword>
<name>J9C8L1_9ZZZZ</name>
<keyword evidence="10" id="KW-0032">Aminotransferase</keyword>
<evidence type="ECO:0000313" key="22">
    <source>
        <dbReference type="EMBL" id="EJW96230.1"/>
    </source>
</evidence>
<evidence type="ECO:0000256" key="7">
    <source>
        <dbReference type="ARBA" id="ARBA00011738"/>
    </source>
</evidence>
<dbReference type="InterPro" id="IPR015424">
    <property type="entry name" value="PyrdxlP-dep_Trfase"/>
</dbReference>
<dbReference type="HAMAP" id="MF_00834">
    <property type="entry name" value="BioA"/>
    <property type="match status" value="1"/>
</dbReference>
<dbReference type="PANTHER" id="PTHR42684">
    <property type="entry name" value="ADENOSYLMETHIONINE-8-AMINO-7-OXONONANOATE AMINOTRANSFERASE"/>
    <property type="match status" value="1"/>
</dbReference>
<dbReference type="HAMAP" id="MF_01694">
    <property type="entry name" value="BioB"/>
    <property type="match status" value="1"/>
</dbReference>
<keyword evidence="15" id="KW-0093">Biotin biosynthesis</keyword>
<keyword evidence="12" id="KW-0949">S-adenosyl-L-methionine</keyword>
<evidence type="ECO:0000256" key="10">
    <source>
        <dbReference type="ARBA" id="ARBA00022576"/>
    </source>
</evidence>
<evidence type="ECO:0000256" key="9">
    <source>
        <dbReference type="ARBA" id="ARBA00022485"/>
    </source>
</evidence>
<evidence type="ECO:0000256" key="19">
    <source>
        <dbReference type="ARBA" id="ARBA00023268"/>
    </source>
</evidence>
<dbReference type="InterPro" id="IPR006638">
    <property type="entry name" value="Elp3/MiaA/NifB-like_rSAM"/>
</dbReference>
<dbReference type="GO" id="GO:0030170">
    <property type="term" value="F:pyridoxal phosphate binding"/>
    <property type="evidence" value="ECO:0007669"/>
    <property type="project" value="InterPro"/>
</dbReference>
<dbReference type="GO" id="GO:0004015">
    <property type="term" value="F:adenosylmethionine-8-amino-7-oxononanoate transaminase activity"/>
    <property type="evidence" value="ECO:0007669"/>
    <property type="project" value="InterPro"/>
</dbReference>
<protein>
    <recommendedName>
        <fullName evidence="8">Biotin biosynthesis bifunctional protein BioAB</fullName>
    </recommendedName>
</protein>
<sequence>MFCSLGKCVTIGTLKKGIADRSLGKQAVCTLGTSMMCLYPASDSVAEVVGADPWQLSVGGIVAGSCSLFLSLWSVGLNQWAVQLLNNTSAQLSASVADGMIVLFLFKLIKDREDAVPSMLPAFFCRFAMSNMMKKQMNEPIQSEKEHLEVLKKRVLGGDSLALADALWLAQVADKEALYAAAHELTQACASSMFDMCSIINARSGKCPEDCHWCAQSARYSTCAEVYDLVSDEECLRHARFNEAQGVDRFSVVTSGRKPHAALLDRLCTQVRHLRAHSSIRLCASLGLMNEAELRRLAAAGITRYHCNLETAPSYFPHLCTTHTQAEKIETLRAARRIGMEVCSGGIIGMGETMEQRIELAFTLRELDVKSIPLNLLHPIAGTPLEHAQPLTEEEVLTTIALFRWIHPQAYLRLAGGRSQLSREAQQKALYIGINAAIVGDLLTTVGSKVADDRQLIQEAGYTLRYEDTAVHSAFDRDHLWHPYTSTTNPLPTYRVKRAEGVYIELADGRRLIEGMSSWWCMVHGYHHPVLNQAIRDQIDRMSHVMFGGLTHDPAIELGQLLLRLVPPRLQKIFYADSGSVAVEVALKMAVQYWAAQGKTAKQNFVTIRSGYHGDTWNAMSVCDPVTGMHSLFGSALPIRHFVPAPRSRFDGEWDEADIEPLRQVIEAHHGELAALILEPIVQGAGGMRFYHPEYLRQAEALCRDHHVLLIFDEIATGFGRTGKLFAWEHAGVQPDIMCIGKALTGGYLTFSAVLTSDEVADTISNGYPGAFMHGPTFMGNPLACAVALASVRLLLDSDWETRVRSIEAQLQRELAPAARLPQVADVRVLGAIGVIEVKEPVDMAFMQRRFVEEGVWVRPFGKLVYIMPPFIIQPEELSHLTRALVKVVSELPLPA</sequence>
<dbReference type="SUPFAM" id="SSF53383">
    <property type="entry name" value="PLP-dependent transferases"/>
    <property type="match status" value="1"/>
</dbReference>
<keyword evidence="14" id="KW-0479">Metal-binding</keyword>
<dbReference type="GO" id="GO:0009102">
    <property type="term" value="P:biotin biosynthetic process"/>
    <property type="evidence" value="ECO:0007669"/>
    <property type="project" value="UniProtKB-UniPathway"/>
</dbReference>
<evidence type="ECO:0000256" key="8">
    <source>
        <dbReference type="ARBA" id="ARBA00021172"/>
    </source>
</evidence>
<evidence type="ECO:0000256" key="12">
    <source>
        <dbReference type="ARBA" id="ARBA00022691"/>
    </source>
</evidence>
<dbReference type="Gene3D" id="3.20.20.70">
    <property type="entry name" value="Aldolase class I"/>
    <property type="match status" value="1"/>
</dbReference>
<evidence type="ECO:0000256" key="4">
    <source>
        <dbReference type="ARBA" id="ARBA00004746"/>
    </source>
</evidence>
<gene>
    <name evidence="22" type="ORF">EVA_15656</name>
</gene>
<dbReference type="GO" id="GO:0046872">
    <property type="term" value="F:metal ion binding"/>
    <property type="evidence" value="ECO:0007669"/>
    <property type="project" value="UniProtKB-KW"/>
</dbReference>
<dbReference type="UniPathway" id="UPA00078">
    <property type="reaction ID" value="UER00160"/>
</dbReference>
<evidence type="ECO:0000256" key="2">
    <source>
        <dbReference type="ARBA" id="ARBA00001966"/>
    </source>
</evidence>
<keyword evidence="13" id="KW-0001">2Fe-2S</keyword>
<dbReference type="InterPro" id="IPR005814">
    <property type="entry name" value="Aminotrans_3"/>
</dbReference>
<comment type="pathway">
    <text evidence="4">Cofactor biosynthesis; biotin biosynthesis.</text>
</comment>
<evidence type="ECO:0000256" key="16">
    <source>
        <dbReference type="ARBA" id="ARBA00022898"/>
    </source>
</evidence>
<keyword evidence="9" id="KW-0004">4Fe-4S</keyword>
<dbReference type="Pfam" id="PF00202">
    <property type="entry name" value="Aminotran_3"/>
    <property type="match status" value="1"/>
</dbReference>
<dbReference type="NCBIfam" id="NF004624">
    <property type="entry name" value="PRK05964.1"/>
    <property type="match status" value="1"/>
</dbReference>
<dbReference type="GO" id="GO:0004076">
    <property type="term" value="F:biotin synthase activity"/>
    <property type="evidence" value="ECO:0007669"/>
    <property type="project" value="InterPro"/>
</dbReference>
<keyword evidence="17" id="KW-0408">Iron</keyword>
<dbReference type="InterPro" id="IPR010722">
    <property type="entry name" value="BATS_dom"/>
</dbReference>
<comment type="similarity">
    <text evidence="5">In the N-terminal section; belongs to the radical SAM superfamily. Biotin synthase family.</text>
</comment>
<evidence type="ECO:0000256" key="6">
    <source>
        <dbReference type="ARBA" id="ARBA00006507"/>
    </source>
</evidence>
<dbReference type="SUPFAM" id="SSF102114">
    <property type="entry name" value="Radical SAM enzymes"/>
    <property type="match status" value="1"/>
</dbReference>
<dbReference type="NCBIfam" id="NF005940">
    <property type="entry name" value="PRK07986.1"/>
    <property type="match status" value="1"/>
</dbReference>
<evidence type="ECO:0000256" key="5">
    <source>
        <dbReference type="ARBA" id="ARBA00005255"/>
    </source>
</evidence>
<dbReference type="InterPro" id="IPR005815">
    <property type="entry name" value="BioA"/>
</dbReference>
<accession>J9C8L1</accession>
<comment type="cofactor">
    <cofactor evidence="1">
        <name>pyridoxal 5'-phosphate</name>
        <dbReference type="ChEBI" id="CHEBI:597326"/>
    </cofactor>
</comment>
<evidence type="ECO:0000256" key="3">
    <source>
        <dbReference type="ARBA" id="ARBA00003991"/>
    </source>
</evidence>
<dbReference type="PROSITE" id="PS00600">
    <property type="entry name" value="AA_TRANSFER_CLASS_3"/>
    <property type="match status" value="1"/>
</dbReference>
<dbReference type="SFLD" id="SFLDG01278">
    <property type="entry name" value="biotin_synthase_like"/>
    <property type="match status" value="1"/>
</dbReference>
<comment type="caution">
    <text evidence="22">The sequence shown here is derived from an EMBL/GenBank/DDBJ whole genome shotgun (WGS) entry which is preliminary data.</text>
</comment>
<dbReference type="NCBIfam" id="TIGR00508">
    <property type="entry name" value="bioA"/>
    <property type="match status" value="1"/>
</dbReference>
<dbReference type="SFLD" id="SFLDS00029">
    <property type="entry name" value="Radical_SAM"/>
    <property type="match status" value="1"/>
</dbReference>
<dbReference type="CDD" id="cd01335">
    <property type="entry name" value="Radical_SAM"/>
    <property type="match status" value="1"/>
</dbReference>
<dbReference type="Pfam" id="PF04055">
    <property type="entry name" value="Radical_SAM"/>
    <property type="match status" value="1"/>
</dbReference>
<dbReference type="InterPro" id="IPR058240">
    <property type="entry name" value="rSAM_sf"/>
</dbReference>
<keyword evidence="11" id="KW-0808">Transferase</keyword>
<reference evidence="22" key="1">
    <citation type="journal article" date="2012" name="PLoS ONE">
        <title>Gene sets for utilization of primary and secondary nutrition supplies in the distal gut of endangered iberian lynx.</title>
        <authorList>
            <person name="Alcaide M."/>
            <person name="Messina E."/>
            <person name="Richter M."/>
            <person name="Bargiela R."/>
            <person name="Peplies J."/>
            <person name="Huws S.A."/>
            <person name="Newbold C.J."/>
            <person name="Golyshin P.N."/>
            <person name="Simon M.A."/>
            <person name="Lopez G."/>
            <person name="Yakimov M.M."/>
            <person name="Ferrer M."/>
        </authorList>
    </citation>
    <scope>NUCLEOTIDE SEQUENCE</scope>
</reference>
<organism evidence="22">
    <name type="scientific">gut metagenome</name>
    <dbReference type="NCBI Taxonomy" id="749906"/>
    <lineage>
        <taxon>unclassified sequences</taxon>
        <taxon>metagenomes</taxon>
        <taxon>organismal metagenomes</taxon>
    </lineage>
</organism>
<dbReference type="FunFam" id="3.40.640.10:FF:000041">
    <property type="entry name" value="Adenosylmethionine-8-amino-7-oxononanoate aminotransferase"/>
    <property type="match status" value="1"/>
</dbReference>
<evidence type="ECO:0000256" key="17">
    <source>
        <dbReference type="ARBA" id="ARBA00023004"/>
    </source>
</evidence>
<feature type="domain" description="Radical SAM core" evidence="21">
    <location>
        <begin position="189"/>
        <end position="418"/>
    </location>
</feature>
<evidence type="ECO:0000256" key="1">
    <source>
        <dbReference type="ARBA" id="ARBA00001933"/>
    </source>
</evidence>
<comment type="cofactor">
    <cofactor evidence="20">
        <name>[2Fe-2S] cluster</name>
        <dbReference type="ChEBI" id="CHEBI:190135"/>
    </cofactor>
</comment>
<dbReference type="Gene3D" id="3.90.1150.10">
    <property type="entry name" value="Aspartate Aminotransferase, domain 1"/>
    <property type="match status" value="1"/>
</dbReference>
<dbReference type="GO" id="GO:0051539">
    <property type="term" value="F:4 iron, 4 sulfur cluster binding"/>
    <property type="evidence" value="ECO:0007669"/>
    <property type="project" value="UniProtKB-KW"/>
</dbReference>
<evidence type="ECO:0000256" key="20">
    <source>
        <dbReference type="ARBA" id="ARBA00034078"/>
    </source>
</evidence>
<dbReference type="SMART" id="SM00876">
    <property type="entry name" value="BATS"/>
    <property type="match status" value="1"/>
</dbReference>
<proteinExistence type="inferred from homology"/>
<evidence type="ECO:0000256" key="15">
    <source>
        <dbReference type="ARBA" id="ARBA00022756"/>
    </source>
</evidence>
<dbReference type="InterPro" id="IPR013785">
    <property type="entry name" value="Aldolase_TIM"/>
</dbReference>
<dbReference type="InterPro" id="IPR049704">
    <property type="entry name" value="Aminotrans_3_PPA_site"/>
</dbReference>
<keyword evidence="18" id="KW-0411">Iron-sulfur</keyword>
<evidence type="ECO:0000256" key="14">
    <source>
        <dbReference type="ARBA" id="ARBA00022723"/>
    </source>
</evidence>
<dbReference type="InterPro" id="IPR015422">
    <property type="entry name" value="PyrdxlP-dep_Trfase_small"/>
</dbReference>
<dbReference type="InterPro" id="IPR007197">
    <property type="entry name" value="rSAM"/>
</dbReference>
<dbReference type="SFLD" id="SFLDG01060">
    <property type="entry name" value="BATS_domain_containing"/>
    <property type="match status" value="1"/>
</dbReference>
<dbReference type="PROSITE" id="PS51918">
    <property type="entry name" value="RADICAL_SAM"/>
    <property type="match status" value="1"/>
</dbReference>
<evidence type="ECO:0000256" key="11">
    <source>
        <dbReference type="ARBA" id="ARBA00022679"/>
    </source>
</evidence>
<comment type="function">
    <text evidence="3">Catalyzes two activities which are involved in the biotine biosynthesis: the conversion of dethiobiotin (DTB) to biotin by the insertion of a sulfur atom into dethiobiotin via a radical-based mechanism, and the transfer of the alpha-amino group from S-adenosyl-L-methionine (SAM) to 7-keto-8-aminopelargonic acid (KAPA) to form 7,8-diaminopelargonic acid (DAPA).</text>
</comment>
<dbReference type="InterPro" id="IPR015421">
    <property type="entry name" value="PyrdxlP-dep_Trfase_major"/>
</dbReference>
<dbReference type="Pfam" id="PF06968">
    <property type="entry name" value="BATS"/>
    <property type="match status" value="1"/>
</dbReference>
<evidence type="ECO:0000259" key="21">
    <source>
        <dbReference type="PROSITE" id="PS51918"/>
    </source>
</evidence>
<dbReference type="NCBIfam" id="TIGR00433">
    <property type="entry name" value="bioB"/>
    <property type="match status" value="1"/>
</dbReference>
<keyword evidence="19" id="KW-0511">Multifunctional enzyme</keyword>
<evidence type="ECO:0000256" key="18">
    <source>
        <dbReference type="ARBA" id="ARBA00023014"/>
    </source>
</evidence>
<dbReference type="PANTHER" id="PTHR42684:SF17">
    <property type="entry name" value="ADENOSYLMETHIONINE-8-AMINO-7-OXONONANOATE AMINOTRANSFERASE"/>
    <property type="match status" value="1"/>
</dbReference>